<organism evidence="2 3">
    <name type="scientific">Phytophthora megakarya</name>
    <dbReference type="NCBI Taxonomy" id="4795"/>
    <lineage>
        <taxon>Eukaryota</taxon>
        <taxon>Sar</taxon>
        <taxon>Stramenopiles</taxon>
        <taxon>Oomycota</taxon>
        <taxon>Peronosporomycetes</taxon>
        <taxon>Peronosporales</taxon>
        <taxon>Peronosporaceae</taxon>
        <taxon>Phytophthora</taxon>
    </lineage>
</organism>
<protein>
    <recommendedName>
        <fullName evidence="1">DDE-1 domain-containing protein</fullName>
    </recommendedName>
</protein>
<dbReference type="EMBL" id="NBNE01023155">
    <property type="protein sequence ID" value="OWY90359.1"/>
    <property type="molecule type" value="Genomic_DNA"/>
</dbReference>
<keyword evidence="3" id="KW-1185">Reference proteome</keyword>
<dbReference type="AlphaFoldDB" id="A0A225UE21"/>
<evidence type="ECO:0000313" key="2">
    <source>
        <dbReference type="EMBL" id="OWY90359.1"/>
    </source>
</evidence>
<sequence>FSNNLGWWNHKMTINFLQFHFSNRQNMSEPILLLLDDFSGHWTDDVIEYAKTINVTLMKVPPNATSVSQPADATWNGPLKGSIAKYVDSVSRGEITSSVAWRCVQIESS</sequence>
<dbReference type="InterPro" id="IPR004875">
    <property type="entry name" value="DDE_SF_endonuclease_dom"/>
</dbReference>
<proteinExistence type="predicted"/>
<dbReference type="OrthoDB" id="88412at2759"/>
<evidence type="ECO:0000259" key="1">
    <source>
        <dbReference type="Pfam" id="PF03184"/>
    </source>
</evidence>
<name>A0A225UE21_9STRA</name>
<feature type="domain" description="DDE-1" evidence="1">
    <location>
        <begin position="2"/>
        <end position="84"/>
    </location>
</feature>
<reference evidence="3" key="1">
    <citation type="submission" date="2017-03" db="EMBL/GenBank/DDBJ databases">
        <title>Phytopthora megakarya and P. palmivora, two closely related causual agents of cacao black pod achieved similar genome size and gene model numbers by different mechanisms.</title>
        <authorList>
            <person name="Ali S."/>
            <person name="Shao J."/>
            <person name="Larry D.J."/>
            <person name="Kronmiller B."/>
            <person name="Shen D."/>
            <person name="Strem M.D."/>
            <person name="Melnick R.L."/>
            <person name="Guiltinan M.J."/>
            <person name="Tyler B.M."/>
            <person name="Meinhardt L.W."/>
            <person name="Bailey B.A."/>
        </authorList>
    </citation>
    <scope>NUCLEOTIDE SEQUENCE [LARGE SCALE GENOMIC DNA]</scope>
    <source>
        <strain evidence="3">zdho120</strain>
    </source>
</reference>
<accession>A0A225UE21</accession>
<dbReference type="Pfam" id="PF03184">
    <property type="entry name" value="DDE_1"/>
    <property type="match status" value="1"/>
</dbReference>
<evidence type="ECO:0000313" key="3">
    <source>
        <dbReference type="Proteomes" id="UP000198211"/>
    </source>
</evidence>
<dbReference type="Proteomes" id="UP000198211">
    <property type="component" value="Unassembled WGS sequence"/>
</dbReference>
<gene>
    <name evidence="2" type="ORF">PHMEG_00041540</name>
</gene>
<dbReference type="GO" id="GO:0003676">
    <property type="term" value="F:nucleic acid binding"/>
    <property type="evidence" value="ECO:0007669"/>
    <property type="project" value="InterPro"/>
</dbReference>
<comment type="caution">
    <text evidence="2">The sequence shown here is derived from an EMBL/GenBank/DDBJ whole genome shotgun (WGS) entry which is preliminary data.</text>
</comment>
<feature type="non-terminal residue" evidence="2">
    <location>
        <position position="1"/>
    </location>
</feature>